<proteinExistence type="predicted"/>
<dbReference type="PROSITE" id="PS00688">
    <property type="entry name" value="SIGMA54_INTERACT_3"/>
    <property type="match status" value="1"/>
</dbReference>
<evidence type="ECO:0000256" key="5">
    <source>
        <dbReference type="SAM" id="MobiDB-lite"/>
    </source>
</evidence>
<dbReference type="InterPro" id="IPR002197">
    <property type="entry name" value="HTH_Fis"/>
</dbReference>
<dbReference type="CDD" id="cd00009">
    <property type="entry name" value="AAA"/>
    <property type="match status" value="1"/>
</dbReference>
<dbReference type="SUPFAM" id="SSF46689">
    <property type="entry name" value="Homeodomain-like"/>
    <property type="match status" value="1"/>
</dbReference>
<dbReference type="PANTHER" id="PTHR32071">
    <property type="entry name" value="TRANSCRIPTIONAL REGULATORY PROTEIN"/>
    <property type="match status" value="1"/>
</dbReference>
<dbReference type="InterPro" id="IPR009057">
    <property type="entry name" value="Homeodomain-like_sf"/>
</dbReference>
<dbReference type="InterPro" id="IPR027417">
    <property type="entry name" value="P-loop_NTPase"/>
</dbReference>
<keyword evidence="3" id="KW-0805">Transcription regulation</keyword>
<dbReference type="Proteomes" id="UP000315724">
    <property type="component" value="Chromosome"/>
</dbReference>
<dbReference type="SUPFAM" id="SSF52172">
    <property type="entry name" value="CheY-like"/>
    <property type="match status" value="1"/>
</dbReference>
<evidence type="ECO:0000256" key="2">
    <source>
        <dbReference type="ARBA" id="ARBA00022840"/>
    </source>
</evidence>
<dbReference type="Gene3D" id="3.40.50.300">
    <property type="entry name" value="P-loop containing nucleotide triphosphate hydrolases"/>
    <property type="match status" value="1"/>
</dbReference>
<keyword evidence="1" id="KW-0547">Nucleotide-binding</keyword>
<accession>A0A517QTT1</accession>
<dbReference type="AlphaFoldDB" id="A0A517QTT1"/>
<dbReference type="Pfam" id="PF00158">
    <property type="entry name" value="Sigma54_activat"/>
    <property type="match status" value="1"/>
</dbReference>
<name>A0A517QTT1_9PLAN</name>
<dbReference type="GO" id="GO:0005524">
    <property type="term" value="F:ATP binding"/>
    <property type="evidence" value="ECO:0007669"/>
    <property type="project" value="UniProtKB-KW"/>
</dbReference>
<evidence type="ECO:0000256" key="1">
    <source>
        <dbReference type="ARBA" id="ARBA00022741"/>
    </source>
</evidence>
<dbReference type="Gene3D" id="1.10.10.60">
    <property type="entry name" value="Homeodomain-like"/>
    <property type="match status" value="1"/>
</dbReference>
<dbReference type="InterPro" id="IPR025944">
    <property type="entry name" value="Sigma_54_int_dom_CS"/>
</dbReference>
<keyword evidence="2" id="KW-0067">ATP-binding</keyword>
<gene>
    <name evidence="7" type="primary">zraR_12</name>
    <name evidence="7" type="ORF">Mal48_43290</name>
</gene>
<dbReference type="Gene3D" id="1.10.8.60">
    <property type="match status" value="1"/>
</dbReference>
<evidence type="ECO:0000256" key="4">
    <source>
        <dbReference type="ARBA" id="ARBA00023163"/>
    </source>
</evidence>
<protein>
    <submittedName>
        <fullName evidence="7">Transcriptional regulatory protein ZraR</fullName>
    </submittedName>
</protein>
<evidence type="ECO:0000313" key="8">
    <source>
        <dbReference type="Proteomes" id="UP000315724"/>
    </source>
</evidence>
<reference evidence="7 8" key="1">
    <citation type="submission" date="2019-02" db="EMBL/GenBank/DDBJ databases">
        <title>Deep-cultivation of Planctomycetes and their phenomic and genomic characterization uncovers novel biology.</title>
        <authorList>
            <person name="Wiegand S."/>
            <person name="Jogler M."/>
            <person name="Boedeker C."/>
            <person name="Pinto D."/>
            <person name="Vollmers J."/>
            <person name="Rivas-Marin E."/>
            <person name="Kohn T."/>
            <person name="Peeters S.H."/>
            <person name="Heuer A."/>
            <person name="Rast P."/>
            <person name="Oberbeckmann S."/>
            <person name="Bunk B."/>
            <person name="Jeske O."/>
            <person name="Meyerdierks A."/>
            <person name="Storesund J.E."/>
            <person name="Kallscheuer N."/>
            <person name="Luecker S."/>
            <person name="Lage O.M."/>
            <person name="Pohl T."/>
            <person name="Merkel B.J."/>
            <person name="Hornburger P."/>
            <person name="Mueller R.-W."/>
            <person name="Bruemmer F."/>
            <person name="Labrenz M."/>
            <person name="Spormann A.M."/>
            <person name="Op den Camp H."/>
            <person name="Overmann J."/>
            <person name="Amann R."/>
            <person name="Jetten M.S.M."/>
            <person name="Mascher T."/>
            <person name="Medema M.H."/>
            <person name="Devos D.P."/>
            <person name="Kaster A.-K."/>
            <person name="Ovreas L."/>
            <person name="Rohde M."/>
            <person name="Galperin M.Y."/>
            <person name="Jogler C."/>
        </authorList>
    </citation>
    <scope>NUCLEOTIDE SEQUENCE [LARGE SCALE GENOMIC DNA]</scope>
    <source>
        <strain evidence="7 8">Mal48</strain>
    </source>
</reference>
<keyword evidence="4" id="KW-0804">Transcription</keyword>
<evidence type="ECO:0000313" key="7">
    <source>
        <dbReference type="EMBL" id="QDT35055.1"/>
    </source>
</evidence>
<dbReference type="Pfam" id="PF25601">
    <property type="entry name" value="AAA_lid_14"/>
    <property type="match status" value="1"/>
</dbReference>
<dbReference type="GO" id="GO:0043565">
    <property type="term" value="F:sequence-specific DNA binding"/>
    <property type="evidence" value="ECO:0007669"/>
    <property type="project" value="InterPro"/>
</dbReference>
<keyword evidence="8" id="KW-1185">Reference proteome</keyword>
<evidence type="ECO:0000259" key="6">
    <source>
        <dbReference type="PROSITE" id="PS50045"/>
    </source>
</evidence>
<dbReference type="InterPro" id="IPR003593">
    <property type="entry name" value="AAA+_ATPase"/>
</dbReference>
<dbReference type="PROSITE" id="PS50045">
    <property type="entry name" value="SIGMA54_INTERACT_4"/>
    <property type="match status" value="1"/>
</dbReference>
<sequence length="456" mass="50485">MSVSIPPATIRPTGRVAACAKDVAAQQHLELAIRRNGYESIAVSSLEELRALLMSENIAAAVIDEPESIEEIERLDTEMRRADRPTQFILLPSIGHRINVPRSVSCDVVEPPLTPERIGHSLFSAVGRAQLISENLELKQKLEGRMFDGLVGNSQQTRELRNQIHTAAEHDQPILVTGEAGCGKSEAARAIHLTRSGPTQPLLTIRCSLLTSAAIEKELFGDEESDGRFASAADGTLVFEDIEALTIPLQVQIAEVIRNSAYRRGETYIPLRARIIATTTTNLRQLCTEAKFDTRLLNLIERNTIQVASLRSRVEDLPALAEHFVQQCCVREGQHLRRLSDAALSRLESHNWPGNVRELENVINRCCSLAGDTVITAEEIQPWLEQSEESTESPGLTLKEMERKLIEATFNRFGGNRELTAKALQIGIRTLSGKLREYGYPPRGGPGSNRKQQRAA</sequence>
<dbReference type="InterPro" id="IPR011006">
    <property type="entry name" value="CheY-like_superfamily"/>
</dbReference>
<dbReference type="SMART" id="SM00382">
    <property type="entry name" value="AAA"/>
    <property type="match status" value="1"/>
</dbReference>
<dbReference type="InterPro" id="IPR058031">
    <property type="entry name" value="AAA_lid_NorR"/>
</dbReference>
<dbReference type="KEGG" id="tpol:Mal48_43290"/>
<feature type="domain" description="Sigma-54 factor interaction" evidence="6">
    <location>
        <begin position="150"/>
        <end position="368"/>
    </location>
</feature>
<dbReference type="InterPro" id="IPR002078">
    <property type="entry name" value="Sigma_54_int"/>
</dbReference>
<organism evidence="7 8">
    <name type="scientific">Thalassoglobus polymorphus</name>
    <dbReference type="NCBI Taxonomy" id="2527994"/>
    <lineage>
        <taxon>Bacteria</taxon>
        <taxon>Pseudomonadati</taxon>
        <taxon>Planctomycetota</taxon>
        <taxon>Planctomycetia</taxon>
        <taxon>Planctomycetales</taxon>
        <taxon>Planctomycetaceae</taxon>
        <taxon>Thalassoglobus</taxon>
    </lineage>
</organism>
<dbReference type="GO" id="GO:0006355">
    <property type="term" value="P:regulation of DNA-templated transcription"/>
    <property type="evidence" value="ECO:0007669"/>
    <property type="project" value="InterPro"/>
</dbReference>
<dbReference type="RefSeq" id="WP_145203989.1">
    <property type="nucleotide sequence ID" value="NZ_CP036267.1"/>
</dbReference>
<dbReference type="SUPFAM" id="SSF52540">
    <property type="entry name" value="P-loop containing nucleoside triphosphate hydrolases"/>
    <property type="match status" value="1"/>
</dbReference>
<dbReference type="Pfam" id="PF02954">
    <property type="entry name" value="HTH_8"/>
    <property type="match status" value="1"/>
</dbReference>
<evidence type="ECO:0000256" key="3">
    <source>
        <dbReference type="ARBA" id="ARBA00023015"/>
    </source>
</evidence>
<dbReference type="EMBL" id="CP036267">
    <property type="protein sequence ID" value="QDT35055.1"/>
    <property type="molecule type" value="Genomic_DNA"/>
</dbReference>
<feature type="region of interest" description="Disordered" evidence="5">
    <location>
        <begin position="435"/>
        <end position="456"/>
    </location>
</feature>
<dbReference type="OrthoDB" id="208265at2"/>